<dbReference type="EMBL" id="JABXYM010000001">
    <property type="protein sequence ID" value="MCR6097696.1"/>
    <property type="molecule type" value="Genomic_DNA"/>
</dbReference>
<keyword evidence="1" id="KW-0812">Transmembrane</keyword>
<accession>A0A9Q4FZR0</accession>
<dbReference type="Proteomes" id="UP001057753">
    <property type="component" value="Unassembled WGS sequence"/>
</dbReference>
<organism evidence="2 3">
    <name type="scientific">Salipaludibacillus agaradhaerens</name>
    <name type="common">Bacillus agaradhaerens</name>
    <dbReference type="NCBI Taxonomy" id="76935"/>
    <lineage>
        <taxon>Bacteria</taxon>
        <taxon>Bacillati</taxon>
        <taxon>Bacillota</taxon>
        <taxon>Bacilli</taxon>
        <taxon>Bacillales</taxon>
        <taxon>Bacillaceae</taxon>
    </lineage>
</organism>
<dbReference type="RefSeq" id="WP_257822088.1">
    <property type="nucleotide sequence ID" value="NZ_JABXYM010000001.1"/>
</dbReference>
<gene>
    <name evidence="2" type="ORF">HXA33_14180</name>
</gene>
<protein>
    <submittedName>
        <fullName evidence="2">Uncharacterized protein</fullName>
    </submittedName>
</protein>
<feature type="transmembrane region" description="Helical" evidence="1">
    <location>
        <begin position="62"/>
        <end position="87"/>
    </location>
</feature>
<proteinExistence type="predicted"/>
<evidence type="ECO:0000313" key="2">
    <source>
        <dbReference type="EMBL" id="MCR6097696.1"/>
    </source>
</evidence>
<feature type="transmembrane region" description="Helical" evidence="1">
    <location>
        <begin position="12"/>
        <end position="41"/>
    </location>
</feature>
<keyword evidence="1" id="KW-0472">Membrane</keyword>
<keyword evidence="3" id="KW-1185">Reference proteome</keyword>
<comment type="caution">
    <text evidence="2">The sequence shown here is derived from an EMBL/GenBank/DDBJ whole genome shotgun (WGS) entry which is preliminary data.</text>
</comment>
<keyword evidence="1" id="KW-1133">Transmembrane helix</keyword>
<sequence length="134" mass="15210">MDIKKYKKVALLSLIINFASIFNVVLGLWSFIMLLFAFFIHNNIKHASRAQKDKKRLGAGQTFMVGVFIFISTIQTFIGIAAVASAMHTYNFLANYLVIFLILLAVIGAVIYYYFCISLFKETLRVAKQKEINA</sequence>
<feature type="transmembrane region" description="Helical" evidence="1">
    <location>
        <begin position="93"/>
        <end position="115"/>
    </location>
</feature>
<evidence type="ECO:0000256" key="1">
    <source>
        <dbReference type="SAM" id="Phobius"/>
    </source>
</evidence>
<evidence type="ECO:0000313" key="3">
    <source>
        <dbReference type="Proteomes" id="UP001057753"/>
    </source>
</evidence>
<dbReference type="AlphaFoldDB" id="A0A9Q4FZR0"/>
<name>A0A9Q4FZR0_SALAG</name>
<reference evidence="2" key="1">
    <citation type="submission" date="2020-06" db="EMBL/GenBank/DDBJ databases">
        <title>Insight into the genomes of haloalkaliphilic bacilli from Kenyan soda lakes.</title>
        <authorList>
            <person name="Mwirichia R."/>
            <person name="Villamizar G.C."/>
            <person name="Poehlein A."/>
            <person name="Mugweru J."/>
            <person name="Kipnyargis A."/>
            <person name="Kiplimo D."/>
            <person name="Orwa P."/>
            <person name="Daniel R."/>
        </authorList>
    </citation>
    <scope>NUCLEOTIDE SEQUENCE</scope>
    <source>
        <strain evidence="2">B1096_S55</strain>
    </source>
</reference>